<dbReference type="AlphaFoldDB" id="A0A5E8BT46"/>
<evidence type="ECO:0000256" key="1">
    <source>
        <dbReference type="ARBA" id="ARBA00001954"/>
    </source>
</evidence>
<dbReference type="EMBL" id="CABVLU010000003">
    <property type="protein sequence ID" value="VVT54221.1"/>
    <property type="molecule type" value="Genomic_DNA"/>
</dbReference>
<proteinExistence type="inferred from homology"/>
<dbReference type="InterPro" id="IPR042098">
    <property type="entry name" value="TauD-like_sf"/>
</dbReference>
<reference evidence="8 9" key="1">
    <citation type="submission" date="2019-09" db="EMBL/GenBank/DDBJ databases">
        <authorList>
            <person name="Brejova B."/>
        </authorList>
    </citation>
    <scope>NUCLEOTIDE SEQUENCE [LARGE SCALE GENOMIC DNA]</scope>
</reference>
<evidence type="ECO:0000256" key="3">
    <source>
        <dbReference type="ARBA" id="ARBA00022723"/>
    </source>
</evidence>
<evidence type="ECO:0000313" key="9">
    <source>
        <dbReference type="Proteomes" id="UP000398389"/>
    </source>
</evidence>
<evidence type="ECO:0000256" key="5">
    <source>
        <dbReference type="ARBA" id="ARBA00023002"/>
    </source>
</evidence>
<dbReference type="GO" id="GO:0005737">
    <property type="term" value="C:cytoplasm"/>
    <property type="evidence" value="ECO:0007669"/>
    <property type="project" value="TreeGrafter"/>
</dbReference>
<evidence type="ECO:0000313" key="8">
    <source>
        <dbReference type="EMBL" id="VVT54221.1"/>
    </source>
</evidence>
<name>A0A5E8BT46_9ASCO</name>
<organism evidence="8 9">
    <name type="scientific">Magnusiomyces paraingens</name>
    <dbReference type="NCBI Taxonomy" id="2606893"/>
    <lineage>
        <taxon>Eukaryota</taxon>
        <taxon>Fungi</taxon>
        <taxon>Dikarya</taxon>
        <taxon>Ascomycota</taxon>
        <taxon>Saccharomycotina</taxon>
        <taxon>Dipodascomycetes</taxon>
        <taxon>Dipodascales</taxon>
        <taxon>Dipodascaceae</taxon>
        <taxon>Magnusiomyces</taxon>
    </lineage>
</organism>
<protein>
    <recommendedName>
        <fullName evidence="7">TauD/TfdA-like domain-containing protein</fullName>
    </recommendedName>
</protein>
<comment type="similarity">
    <text evidence="2">Belongs to the TfdA dioxygenase family.</text>
</comment>
<keyword evidence="6" id="KW-0408">Iron</keyword>
<evidence type="ECO:0000256" key="2">
    <source>
        <dbReference type="ARBA" id="ARBA00005896"/>
    </source>
</evidence>
<feature type="domain" description="TauD/TfdA-like" evidence="7">
    <location>
        <begin position="65"/>
        <end position="343"/>
    </location>
</feature>
<dbReference type="Proteomes" id="UP000398389">
    <property type="component" value="Unassembled WGS sequence"/>
</dbReference>
<evidence type="ECO:0000259" key="7">
    <source>
        <dbReference type="Pfam" id="PF02668"/>
    </source>
</evidence>
<dbReference type="RefSeq" id="XP_031854573.1">
    <property type="nucleotide sequence ID" value="XM_031998682.1"/>
</dbReference>
<comment type="cofactor">
    <cofactor evidence="1">
        <name>Fe(2+)</name>
        <dbReference type="ChEBI" id="CHEBI:29033"/>
    </cofactor>
</comment>
<dbReference type="InterPro" id="IPR003819">
    <property type="entry name" value="TauD/TfdA-like"/>
</dbReference>
<dbReference type="PANTHER" id="PTHR30468:SF10">
    <property type="entry name" value="TAUD_TFDA-LIKE DOMAIN-CONTAINING PROTEIN"/>
    <property type="match status" value="1"/>
</dbReference>
<keyword evidence="4" id="KW-0223">Dioxygenase</keyword>
<keyword evidence="5" id="KW-0560">Oxidoreductase</keyword>
<keyword evidence="3" id="KW-0479">Metal-binding</keyword>
<gene>
    <name evidence="8" type="ORF">SAPINGB_P003967</name>
</gene>
<dbReference type="Pfam" id="PF02668">
    <property type="entry name" value="TauD"/>
    <property type="match status" value="1"/>
</dbReference>
<sequence>MSVFTDLQFAINDSSKFPEQKLISGPSPYWDKYLEGPSYIKPEDRQKPLVSSGKLDEKYSKYTTDLTPLLGTTYSEDVNLVDILEDDELLRDLAIQISQRGVVFFKKQQNLTIQQQKDLIQKLGLLSGKPAANGLHKHQTTPGAGIIGESGLVDPEITFITNRRKNLIVDVAGDRTAAEGWHSDITFEPVPADYSSLRIFEQPPSGGDTLWANGYALYEKLSPSLRGYFDTLTGTYSQPLFKRAAVDKFQIYSEARGAPENTGDDSIAVHPIIRTNPVTGWKAFFGIGSNFTHLNDVTPLEAQALQKLVWDLLVQSHDIHVRYKWDKYDIAIWDNRSTLHAANRDIRLLGDEFRSGVRTVGIAERPYLDVNSLTQTEGLKLLAQQQQEKKLAKSLEKTSI</sequence>
<dbReference type="GeneID" id="43582782"/>
<dbReference type="GO" id="GO:0016706">
    <property type="term" value="F:2-oxoglutarate-dependent dioxygenase activity"/>
    <property type="evidence" value="ECO:0007669"/>
    <property type="project" value="TreeGrafter"/>
</dbReference>
<evidence type="ECO:0000256" key="6">
    <source>
        <dbReference type="ARBA" id="ARBA00023004"/>
    </source>
</evidence>
<accession>A0A5E8BT46</accession>
<dbReference type="InterPro" id="IPR051323">
    <property type="entry name" value="AtsK-like"/>
</dbReference>
<keyword evidence="9" id="KW-1185">Reference proteome</keyword>
<dbReference type="SUPFAM" id="SSF51197">
    <property type="entry name" value="Clavaminate synthase-like"/>
    <property type="match status" value="1"/>
</dbReference>
<evidence type="ECO:0000256" key="4">
    <source>
        <dbReference type="ARBA" id="ARBA00022964"/>
    </source>
</evidence>
<dbReference type="OrthoDB" id="10257314at2759"/>
<dbReference type="PANTHER" id="PTHR30468">
    <property type="entry name" value="ALPHA-KETOGLUTARATE-DEPENDENT SULFONATE DIOXYGENASE"/>
    <property type="match status" value="1"/>
</dbReference>
<dbReference type="Gene3D" id="3.60.130.10">
    <property type="entry name" value="Clavaminate synthase-like"/>
    <property type="match status" value="1"/>
</dbReference>
<dbReference type="GO" id="GO:0046872">
    <property type="term" value="F:metal ion binding"/>
    <property type="evidence" value="ECO:0007669"/>
    <property type="project" value="UniProtKB-KW"/>
</dbReference>